<accession>A0AA35R5U2</accession>
<dbReference type="PANTHER" id="PTHR46228:SF2">
    <property type="entry name" value="KELCH REPEAT PROTEIN (AFU_ORTHOLOGUE AFUA_4G14350)"/>
    <property type="match status" value="1"/>
</dbReference>
<dbReference type="PANTHER" id="PTHR46228">
    <property type="entry name" value="KELCH DOMAIN-CONTAINING PROTEIN"/>
    <property type="match status" value="1"/>
</dbReference>
<organism evidence="3 4">
    <name type="scientific">Geodia barretti</name>
    <name type="common">Barrett's horny sponge</name>
    <dbReference type="NCBI Taxonomy" id="519541"/>
    <lineage>
        <taxon>Eukaryota</taxon>
        <taxon>Metazoa</taxon>
        <taxon>Porifera</taxon>
        <taxon>Demospongiae</taxon>
        <taxon>Heteroscleromorpha</taxon>
        <taxon>Tetractinellida</taxon>
        <taxon>Astrophorina</taxon>
        <taxon>Geodiidae</taxon>
        <taxon>Geodia</taxon>
    </lineage>
</organism>
<dbReference type="InterPro" id="IPR011043">
    <property type="entry name" value="Gal_Oxase/kelch_b-propeller"/>
</dbReference>
<name>A0AA35R5U2_GEOBA</name>
<dbReference type="Pfam" id="PF24681">
    <property type="entry name" value="Kelch_KLHDC2_KLHL20_DRC7"/>
    <property type="match status" value="2"/>
</dbReference>
<evidence type="ECO:0000256" key="2">
    <source>
        <dbReference type="ARBA" id="ARBA00022737"/>
    </source>
</evidence>
<protein>
    <submittedName>
        <fullName evidence="3">Kelch domain-containing protein 2</fullName>
    </submittedName>
</protein>
<dbReference type="AlphaFoldDB" id="A0AA35R5U2"/>
<dbReference type="Proteomes" id="UP001174909">
    <property type="component" value="Unassembled WGS sequence"/>
</dbReference>
<sequence>MGEPSARFNHILAPVGGKSYLLGGETDPFREEAERNRVAGVLSVFDHESKQWVHVDHGDEKPPGVRSGGFVAGERFIYSFGGRADTGFGRYNTLHKFDTEEMRWIAFPPSVNTAETPMPKAGCEPVVIDDKLCLFGGYGTPTGPPQPGSSFTFDEGVYDRGNTNEFHVYSLKNVAVPRWISGNVSGDRPPPCSYYTLTLVDTGRAVMFGGNTKTGRVNDVYIMTLDGINVNFKKMRKYGPWPKKRSSHAACVLNYDQEYPQLLVAGGLDENTQALGDLWLLSVDHGMWIKIRDHETYLHRWRPSMSCVSCAEKTASVLVFGGVDKDGLKQSLTTVLEFKLVDNSGEVQEWIMDDAIVLGANSDRSASAFAESVQAVEDDIVYFIPVNSMGTSARRVCHYKEYEIVVAHYNEDLRWLAPYADHCHVYHKGGNNWKSPVEFKQWDTLPNVGHEGHTYLHHIITNYHCLAKRYTFCARRSEKSYTLER</sequence>
<keyword evidence="1" id="KW-0880">Kelch repeat</keyword>
<keyword evidence="4" id="KW-1185">Reference proteome</keyword>
<dbReference type="Gene3D" id="2.120.10.80">
    <property type="entry name" value="Kelch-type beta propeller"/>
    <property type="match status" value="2"/>
</dbReference>
<evidence type="ECO:0000313" key="3">
    <source>
        <dbReference type="EMBL" id="CAI8004528.1"/>
    </source>
</evidence>
<dbReference type="InterPro" id="IPR015915">
    <property type="entry name" value="Kelch-typ_b-propeller"/>
</dbReference>
<proteinExistence type="predicted"/>
<gene>
    <name evidence="3" type="ORF">GBAR_LOCUS3951</name>
</gene>
<dbReference type="SUPFAM" id="SSF50965">
    <property type="entry name" value="Galactose oxidase, central domain"/>
    <property type="match status" value="1"/>
</dbReference>
<reference evidence="3" key="1">
    <citation type="submission" date="2023-03" db="EMBL/GenBank/DDBJ databases">
        <authorList>
            <person name="Steffen K."/>
            <person name="Cardenas P."/>
        </authorList>
    </citation>
    <scope>NUCLEOTIDE SEQUENCE</scope>
</reference>
<evidence type="ECO:0000256" key="1">
    <source>
        <dbReference type="ARBA" id="ARBA00022441"/>
    </source>
</evidence>
<evidence type="ECO:0000313" key="4">
    <source>
        <dbReference type="Proteomes" id="UP001174909"/>
    </source>
</evidence>
<keyword evidence="2" id="KW-0677">Repeat</keyword>
<dbReference type="SUPFAM" id="SSF117281">
    <property type="entry name" value="Kelch motif"/>
    <property type="match status" value="1"/>
</dbReference>
<comment type="caution">
    <text evidence="3">The sequence shown here is derived from an EMBL/GenBank/DDBJ whole genome shotgun (WGS) entry which is preliminary data.</text>
</comment>
<dbReference type="EMBL" id="CASHTH010000565">
    <property type="protein sequence ID" value="CAI8004528.1"/>
    <property type="molecule type" value="Genomic_DNA"/>
</dbReference>